<accession>A0ABV7CWN5</accession>
<dbReference type="PANTHER" id="PTHR23531:SF1">
    <property type="entry name" value="QUINOLENE RESISTANCE PROTEIN NORA"/>
    <property type="match status" value="1"/>
</dbReference>
<dbReference type="InterPro" id="IPR020846">
    <property type="entry name" value="MFS_dom"/>
</dbReference>
<evidence type="ECO:0000313" key="8">
    <source>
        <dbReference type="EMBL" id="MFC3040503.1"/>
    </source>
</evidence>
<sequence>MSHLQKEKLWTRDFVAISMVNFVTMLSMYLLLVTMASYAADTYDAATSMAGLVSSIFILGVLLGRLYGGKEIGKIGSKKMLVIGILFFVTMTLFYLLSISIYVLLLIRFLHGIGVGLATTATGTIAAQVVPDSRKGEGISYFSLSIVLSTAIGPLIGVVLIGYFGYLSIFIFSLVVGIISLLFALPVREPIVEYKEANNGKKGLSLSDFIEPRALPVSIVMLILAVAYSATLSFITTYAAEINLVEAGSMYFFVYGVAILVSRPFTGKLMDVKGGNTVVYPALIIFALGMYLLSQADTSVVFLLAATLIGLGYGNLQSVIQALAIKLTPPHRAGLANSTYFILLDIGIGIGPFFLGFLVPEVGYRGLYLSMVGLIAAGIFVYFLLYGRKESKFTSLETRADS</sequence>
<dbReference type="SUPFAM" id="SSF103473">
    <property type="entry name" value="MFS general substrate transporter"/>
    <property type="match status" value="1"/>
</dbReference>
<feature type="transmembrane region" description="Helical" evidence="6">
    <location>
        <begin position="300"/>
        <end position="320"/>
    </location>
</feature>
<gene>
    <name evidence="8" type="ORF">ACFOGI_09620</name>
</gene>
<keyword evidence="9" id="KW-1185">Reference proteome</keyword>
<feature type="transmembrane region" description="Helical" evidence="6">
    <location>
        <begin position="247"/>
        <end position="265"/>
    </location>
</feature>
<organism evidence="8 9">
    <name type="scientific">Virgibacillus xinjiangensis</name>
    <dbReference type="NCBI Taxonomy" id="393090"/>
    <lineage>
        <taxon>Bacteria</taxon>
        <taxon>Bacillati</taxon>
        <taxon>Bacillota</taxon>
        <taxon>Bacilli</taxon>
        <taxon>Bacillales</taxon>
        <taxon>Bacillaceae</taxon>
        <taxon>Virgibacillus</taxon>
    </lineage>
</organism>
<keyword evidence="2" id="KW-0813">Transport</keyword>
<protein>
    <submittedName>
        <fullName evidence="8">MFS transporter</fullName>
    </submittedName>
</protein>
<feature type="transmembrane region" description="Helical" evidence="6">
    <location>
        <begin position="46"/>
        <end position="68"/>
    </location>
</feature>
<feature type="transmembrane region" description="Helical" evidence="6">
    <location>
        <begin position="277"/>
        <end position="294"/>
    </location>
</feature>
<feature type="transmembrane region" description="Helical" evidence="6">
    <location>
        <begin position="20"/>
        <end position="40"/>
    </location>
</feature>
<feature type="domain" description="Major facilitator superfamily (MFS) profile" evidence="7">
    <location>
        <begin position="13"/>
        <end position="390"/>
    </location>
</feature>
<feature type="transmembrane region" description="Helical" evidence="6">
    <location>
        <begin position="80"/>
        <end position="103"/>
    </location>
</feature>
<dbReference type="PANTHER" id="PTHR23531">
    <property type="entry name" value="QUINOLENE RESISTANCE PROTEIN NORA"/>
    <property type="match status" value="1"/>
</dbReference>
<dbReference type="Gene3D" id="1.20.1250.20">
    <property type="entry name" value="MFS general substrate transporter like domains"/>
    <property type="match status" value="1"/>
</dbReference>
<proteinExistence type="predicted"/>
<dbReference type="CDD" id="cd17489">
    <property type="entry name" value="MFS_YfcJ_like"/>
    <property type="match status" value="1"/>
</dbReference>
<feature type="transmembrane region" description="Helical" evidence="6">
    <location>
        <begin position="340"/>
        <end position="360"/>
    </location>
</feature>
<evidence type="ECO:0000256" key="2">
    <source>
        <dbReference type="ARBA" id="ARBA00022448"/>
    </source>
</evidence>
<keyword evidence="5 6" id="KW-0472">Membrane</keyword>
<dbReference type="Pfam" id="PF07690">
    <property type="entry name" value="MFS_1"/>
    <property type="match status" value="1"/>
</dbReference>
<reference evidence="9" key="1">
    <citation type="journal article" date="2019" name="Int. J. Syst. Evol. Microbiol.">
        <title>The Global Catalogue of Microorganisms (GCM) 10K type strain sequencing project: providing services to taxonomists for standard genome sequencing and annotation.</title>
        <authorList>
            <consortium name="The Broad Institute Genomics Platform"/>
            <consortium name="The Broad Institute Genome Sequencing Center for Infectious Disease"/>
            <person name="Wu L."/>
            <person name="Ma J."/>
        </authorList>
    </citation>
    <scope>NUCLEOTIDE SEQUENCE [LARGE SCALE GENOMIC DNA]</scope>
    <source>
        <strain evidence="9">KCTC 13128</strain>
    </source>
</reference>
<dbReference type="PROSITE" id="PS00217">
    <property type="entry name" value="SUGAR_TRANSPORT_2"/>
    <property type="match status" value="1"/>
</dbReference>
<name>A0ABV7CWN5_9BACI</name>
<evidence type="ECO:0000256" key="1">
    <source>
        <dbReference type="ARBA" id="ARBA00004651"/>
    </source>
</evidence>
<feature type="transmembrane region" description="Helical" evidence="6">
    <location>
        <begin position="142"/>
        <end position="163"/>
    </location>
</feature>
<feature type="transmembrane region" description="Helical" evidence="6">
    <location>
        <begin position="366"/>
        <end position="385"/>
    </location>
</feature>
<dbReference type="InterPro" id="IPR011701">
    <property type="entry name" value="MFS"/>
</dbReference>
<evidence type="ECO:0000313" key="9">
    <source>
        <dbReference type="Proteomes" id="UP001595279"/>
    </source>
</evidence>
<dbReference type="RefSeq" id="WP_390271799.1">
    <property type="nucleotide sequence ID" value="NZ_JBHRSA010000041.1"/>
</dbReference>
<dbReference type="PROSITE" id="PS50850">
    <property type="entry name" value="MFS"/>
    <property type="match status" value="1"/>
</dbReference>
<dbReference type="InterPro" id="IPR005829">
    <property type="entry name" value="Sugar_transporter_CS"/>
</dbReference>
<comment type="caution">
    <text evidence="8">The sequence shown here is derived from an EMBL/GenBank/DDBJ whole genome shotgun (WGS) entry which is preliminary data.</text>
</comment>
<evidence type="ECO:0000256" key="5">
    <source>
        <dbReference type="ARBA" id="ARBA00023136"/>
    </source>
</evidence>
<feature type="transmembrane region" description="Helical" evidence="6">
    <location>
        <begin position="214"/>
        <end position="235"/>
    </location>
</feature>
<dbReference type="InterPro" id="IPR052714">
    <property type="entry name" value="MFS_Exporter"/>
</dbReference>
<keyword evidence="4 6" id="KW-1133">Transmembrane helix</keyword>
<dbReference type="EMBL" id="JBHRSA010000041">
    <property type="protein sequence ID" value="MFC3040503.1"/>
    <property type="molecule type" value="Genomic_DNA"/>
</dbReference>
<evidence type="ECO:0000259" key="7">
    <source>
        <dbReference type="PROSITE" id="PS50850"/>
    </source>
</evidence>
<comment type="subcellular location">
    <subcellularLocation>
        <location evidence="1">Cell membrane</location>
        <topology evidence="1">Multi-pass membrane protein</topology>
    </subcellularLocation>
</comment>
<feature type="transmembrane region" description="Helical" evidence="6">
    <location>
        <begin position="169"/>
        <end position="187"/>
    </location>
</feature>
<evidence type="ECO:0000256" key="3">
    <source>
        <dbReference type="ARBA" id="ARBA00022692"/>
    </source>
</evidence>
<evidence type="ECO:0000256" key="4">
    <source>
        <dbReference type="ARBA" id="ARBA00022989"/>
    </source>
</evidence>
<evidence type="ECO:0000256" key="6">
    <source>
        <dbReference type="SAM" id="Phobius"/>
    </source>
</evidence>
<dbReference type="InterPro" id="IPR036259">
    <property type="entry name" value="MFS_trans_sf"/>
</dbReference>
<keyword evidence="3 6" id="KW-0812">Transmembrane</keyword>
<dbReference type="Proteomes" id="UP001595279">
    <property type="component" value="Unassembled WGS sequence"/>
</dbReference>